<sequence>MEYFLPPTPCDQKLGYFSVDHPLQFLRFSFAKFLQFEAYDSQHYLTTSGNKSSLAHMANSTSLANQACVRQALEHARNSEDGPDSRTSAILEAAITDLWRRIESQPDTYVLNRDEFALFNYFLYRYTGSTVAQSAVQRFWNNYRPGSSADGSKS</sequence>
<reference evidence="1 2" key="1">
    <citation type="submission" date="2019-08" db="EMBL/GenBank/DDBJ databases">
        <title>The genome sequence of a newly discovered highly antifungal drug resistant Aspergillus species, Aspergillus tanneri NIH 1004.</title>
        <authorList>
            <person name="Mounaud S."/>
            <person name="Singh I."/>
            <person name="Joardar V."/>
            <person name="Pakala S."/>
            <person name="Pakala S."/>
            <person name="Venepally P."/>
            <person name="Chung J.K."/>
            <person name="Losada L."/>
            <person name="Nierman W.C."/>
        </authorList>
    </citation>
    <scope>NUCLEOTIDE SEQUENCE [LARGE SCALE GENOMIC DNA]</scope>
    <source>
        <strain evidence="1 2">NIH1004</strain>
    </source>
</reference>
<dbReference type="EMBL" id="QUQM01000006">
    <property type="protein sequence ID" value="KAA8644856.1"/>
    <property type="molecule type" value="Genomic_DNA"/>
</dbReference>
<accession>A0A5M9MGG9</accession>
<name>A0A5M9MGG9_9EURO</name>
<dbReference type="RefSeq" id="XP_033424217.1">
    <property type="nucleotide sequence ID" value="XM_033573665.1"/>
</dbReference>
<dbReference type="Proteomes" id="UP000324241">
    <property type="component" value="Unassembled WGS sequence"/>
</dbReference>
<evidence type="ECO:0000313" key="2">
    <source>
        <dbReference type="Proteomes" id="UP000324241"/>
    </source>
</evidence>
<comment type="caution">
    <text evidence="1">The sequence shown here is derived from an EMBL/GenBank/DDBJ whole genome shotgun (WGS) entry which is preliminary data.</text>
</comment>
<dbReference type="VEuPathDB" id="FungiDB:EYZ11_007117"/>
<gene>
    <name evidence="1" type="ORF">ATNIH1004_009065</name>
</gene>
<evidence type="ECO:0000313" key="1">
    <source>
        <dbReference type="EMBL" id="KAA8644856.1"/>
    </source>
</evidence>
<dbReference type="GeneID" id="54331767"/>
<protein>
    <submittedName>
        <fullName evidence="1">Uncharacterized protein</fullName>
    </submittedName>
</protein>
<dbReference type="AlphaFoldDB" id="A0A5M9MGG9"/>
<proteinExistence type="predicted"/>
<organism evidence="1 2">
    <name type="scientific">Aspergillus tanneri</name>
    <dbReference type="NCBI Taxonomy" id="1220188"/>
    <lineage>
        <taxon>Eukaryota</taxon>
        <taxon>Fungi</taxon>
        <taxon>Dikarya</taxon>
        <taxon>Ascomycota</taxon>
        <taxon>Pezizomycotina</taxon>
        <taxon>Eurotiomycetes</taxon>
        <taxon>Eurotiomycetidae</taxon>
        <taxon>Eurotiales</taxon>
        <taxon>Aspergillaceae</taxon>
        <taxon>Aspergillus</taxon>
        <taxon>Aspergillus subgen. Circumdati</taxon>
    </lineage>
</organism>
<dbReference type="OrthoDB" id="5302289at2759"/>